<reference evidence="4 5" key="1">
    <citation type="submission" date="2016-04" db="EMBL/GenBank/DDBJ databases">
        <title>ATOL: Assembling a taxonomically balanced genome-scale reconstruction of the evolutionary history of the Enterobacteriaceae.</title>
        <authorList>
            <person name="Plunkett G.III."/>
            <person name="Neeno-Eckwall E.C."/>
            <person name="Glasner J.D."/>
            <person name="Perna N.T."/>
        </authorList>
    </citation>
    <scope>NUCLEOTIDE SEQUENCE [LARGE SCALE GENOMIC DNA]</scope>
    <source>
        <strain evidence="4 5">ATCC 51603</strain>
    </source>
</reference>
<organism evidence="4 5">
    <name type="scientific">Kluyvera georgiana ATCC 51603</name>
    <dbReference type="NCBI Taxonomy" id="1354264"/>
    <lineage>
        <taxon>Bacteria</taxon>
        <taxon>Pseudomonadati</taxon>
        <taxon>Pseudomonadota</taxon>
        <taxon>Gammaproteobacteria</taxon>
        <taxon>Enterobacterales</taxon>
        <taxon>Enterobacteriaceae</taxon>
        <taxon>Kluyvera</taxon>
    </lineage>
</organism>
<dbReference type="Pfam" id="PF15635">
    <property type="entry name" value="Tox-GHH2"/>
    <property type="match status" value="1"/>
</dbReference>
<feature type="coiled-coil region" evidence="1">
    <location>
        <begin position="152"/>
        <end position="179"/>
    </location>
</feature>
<gene>
    <name evidence="4" type="ORF">M989_04427</name>
</gene>
<keyword evidence="5" id="KW-1185">Reference proteome</keyword>
<feature type="compositionally biased region" description="Polar residues" evidence="2">
    <location>
        <begin position="11"/>
        <end position="20"/>
    </location>
</feature>
<feature type="region of interest" description="Disordered" evidence="2">
    <location>
        <begin position="394"/>
        <end position="417"/>
    </location>
</feature>
<dbReference type="AlphaFoldDB" id="A0A1B7JD22"/>
<name>A0A1B7JD22_9ENTR</name>
<comment type="caution">
    <text evidence="4">The sequence shown here is derived from an EMBL/GenBank/DDBJ whole genome shotgun (WGS) entry which is preliminary data.</text>
</comment>
<feature type="region of interest" description="Disordered" evidence="2">
    <location>
        <begin position="1"/>
        <end position="65"/>
    </location>
</feature>
<feature type="compositionally biased region" description="Basic and acidic residues" evidence="2">
    <location>
        <begin position="28"/>
        <end position="49"/>
    </location>
</feature>
<dbReference type="InterPro" id="IPR028917">
    <property type="entry name" value="Tox-GHH2_domain"/>
</dbReference>
<evidence type="ECO:0000313" key="5">
    <source>
        <dbReference type="Proteomes" id="UP000078386"/>
    </source>
</evidence>
<dbReference type="EMBL" id="LXEU01000091">
    <property type="protein sequence ID" value="OAT45504.1"/>
    <property type="molecule type" value="Genomic_DNA"/>
</dbReference>
<protein>
    <recommendedName>
        <fullName evidence="3">Tox-GHH2 domain-containing protein</fullName>
    </recommendedName>
</protein>
<proteinExistence type="predicted"/>
<evidence type="ECO:0000256" key="1">
    <source>
        <dbReference type="SAM" id="Coils"/>
    </source>
</evidence>
<dbReference type="Proteomes" id="UP000078386">
    <property type="component" value="Unassembled WGS sequence"/>
</dbReference>
<accession>A0A1B7JD22</accession>
<evidence type="ECO:0000259" key="3">
    <source>
        <dbReference type="Pfam" id="PF15635"/>
    </source>
</evidence>
<keyword evidence="1" id="KW-0175">Coiled coil</keyword>
<evidence type="ECO:0000313" key="4">
    <source>
        <dbReference type="EMBL" id="OAT45504.1"/>
    </source>
</evidence>
<feature type="domain" description="Tox-GHH2" evidence="3">
    <location>
        <begin position="298"/>
        <end position="376"/>
    </location>
</feature>
<sequence>MPRHEDIMTHNHGSTANTPPSYYMDSAKVAKECAKQKKKMEEHCKPDEHHHRKRKGIPKDRENDKNDSWIFEHCGPLMLKPGLKQFDEWINEWGDIDRLLEDAKNKLEKEVIKNIEERTDDFLGEAIKKQLGKGMLKKLIPYIGWVMTACDVVDAIEEYSELKDELKELKEILGKQKEAIQTFQKYKDKIINFEKLSEKEKSSLANEIMAETQAAYAYANRCLRARKCMLVPFSKTDSPNSWGGKGCCPGQTGHHLLPDTMFRDLEQSAAARKVWNNDPSHRDENGKLKSRMPRDKYPTRKCWGDYTEGKGPTICLEGKDNHTGSHGMMHAMTGKLIRKESVGKEMKYETARNIVIDQVAAMYGCDKSCLKAQLDKAYGDAYTCGDLNSARVNSASGEAQNHSQDKTETDNTENEDN</sequence>
<evidence type="ECO:0000256" key="2">
    <source>
        <dbReference type="SAM" id="MobiDB-lite"/>
    </source>
</evidence>
<dbReference type="PATRIC" id="fig|1354264.4.peg.4589"/>